<organism evidence="1 2">
    <name type="scientific">Shewanella vesiculosa</name>
    <dbReference type="NCBI Taxonomy" id="518738"/>
    <lineage>
        <taxon>Bacteria</taxon>
        <taxon>Pseudomonadati</taxon>
        <taxon>Pseudomonadota</taxon>
        <taxon>Gammaproteobacteria</taxon>
        <taxon>Alteromonadales</taxon>
        <taxon>Shewanellaceae</taxon>
        <taxon>Shewanella</taxon>
    </lineage>
</organism>
<keyword evidence="2" id="KW-1185">Reference proteome</keyword>
<dbReference type="EMBL" id="JBDPZN010000020">
    <property type="protein sequence ID" value="MEO3684639.1"/>
    <property type="molecule type" value="Genomic_DNA"/>
</dbReference>
<comment type="caution">
    <text evidence="1">The sequence shown here is derived from an EMBL/GenBank/DDBJ whole genome shotgun (WGS) entry which is preliminary data.</text>
</comment>
<protein>
    <recommendedName>
        <fullName evidence="3">Apea-like HEPN domain-containing protein</fullName>
    </recommendedName>
</protein>
<proteinExistence type="predicted"/>
<reference evidence="1 2" key="1">
    <citation type="submission" date="2024-05" db="EMBL/GenBank/DDBJ databases">
        <title>Genome sequencing of Marine Estuary Bacteria, Shewanella vesiculosa and S. baltica, and Pseudomonas syringae.</title>
        <authorList>
            <person name="Gurung A."/>
            <person name="Maclea K.S."/>
        </authorList>
    </citation>
    <scope>NUCLEOTIDE SEQUENCE [LARGE SCALE GENOMIC DNA]</scope>
    <source>
        <strain evidence="1 2">1A</strain>
    </source>
</reference>
<evidence type="ECO:0000313" key="2">
    <source>
        <dbReference type="Proteomes" id="UP001477278"/>
    </source>
</evidence>
<dbReference type="Proteomes" id="UP001477278">
    <property type="component" value="Unassembled WGS sequence"/>
</dbReference>
<gene>
    <name evidence="1" type="ORF">ABHN84_20455</name>
</gene>
<name>A0ABV0FXA7_9GAMM</name>
<accession>A0ABV0FXA7</accession>
<dbReference type="RefSeq" id="WP_347691025.1">
    <property type="nucleotide sequence ID" value="NZ_JBDPZN010000020.1"/>
</dbReference>
<evidence type="ECO:0000313" key="1">
    <source>
        <dbReference type="EMBL" id="MEO3684639.1"/>
    </source>
</evidence>
<evidence type="ECO:0008006" key="3">
    <source>
        <dbReference type="Google" id="ProtNLM"/>
    </source>
</evidence>
<sequence>MNTAFQTDFERTGFTDEIYGVFGRILILTSRFDSACKTLVKLPAIKATVSLKSIITDEEFKQLLNQNLSSFKNLNRAIQSLPEYKLGADKVLDKARDSRNELIHSAALGMDRSLDDFDNIDKFMQVIAGFVRELIRGDVVISCLISLSNKEDIPSYFLSKEYENSILKWVFQRFET</sequence>